<dbReference type="SFLD" id="SFLDG01129">
    <property type="entry name" value="C1.5:_HAD__Beta-PGM__Phosphata"/>
    <property type="match status" value="1"/>
</dbReference>
<dbReference type="InterPro" id="IPR006439">
    <property type="entry name" value="HAD-SF_hydro_IA"/>
</dbReference>
<evidence type="ECO:0000313" key="1">
    <source>
        <dbReference type="EMBL" id="MDR7308214.1"/>
    </source>
</evidence>
<dbReference type="Pfam" id="PF00702">
    <property type="entry name" value="Hydrolase"/>
    <property type="match status" value="1"/>
</dbReference>
<gene>
    <name evidence="1" type="ORF">J2X15_003523</name>
</gene>
<dbReference type="Proteomes" id="UP001268089">
    <property type="component" value="Unassembled WGS sequence"/>
</dbReference>
<dbReference type="Gene3D" id="3.40.50.1000">
    <property type="entry name" value="HAD superfamily/HAD-like"/>
    <property type="match status" value="1"/>
</dbReference>
<keyword evidence="1" id="KW-0378">Hydrolase</keyword>
<dbReference type="RefSeq" id="WP_310345177.1">
    <property type="nucleotide sequence ID" value="NZ_JAVDXO010000009.1"/>
</dbReference>
<reference evidence="1 2" key="1">
    <citation type="submission" date="2023-07" db="EMBL/GenBank/DDBJ databases">
        <title>Sorghum-associated microbial communities from plants grown in Nebraska, USA.</title>
        <authorList>
            <person name="Schachtman D."/>
        </authorList>
    </citation>
    <scope>NUCLEOTIDE SEQUENCE [LARGE SCALE GENOMIC DNA]</scope>
    <source>
        <strain evidence="1 2">BE308</strain>
    </source>
</reference>
<proteinExistence type="predicted"/>
<keyword evidence="2" id="KW-1185">Reference proteome</keyword>
<accession>A0ABU1ZRL8</accession>
<evidence type="ECO:0000313" key="2">
    <source>
        <dbReference type="Proteomes" id="UP001268089"/>
    </source>
</evidence>
<dbReference type="CDD" id="cd02603">
    <property type="entry name" value="HAD_sEH-N_like"/>
    <property type="match status" value="1"/>
</dbReference>
<protein>
    <submittedName>
        <fullName evidence="1">Hydrolase of the HAD superfamily</fullName>
    </submittedName>
</protein>
<sequence length="216" mass="23845">MNVVFDFGAVLFTWRPVDLVAECFPDRASTSALAGHLAHEVFGHPDWQGFDRGAVSMPEVIDRTVARLGLDRAALTKLVESIGERLVPLPESIALLNRLDALRTQQQASGAEPLHLYFLSNMPVPYARTLEHLHPFLLNFDGGIFSGDVLLIKPEPAIYQLLQSRYALDPAKTVFIDDLLGNIEAAQAQGWHGIHFKNATQVTQELQAVGLREIGL</sequence>
<dbReference type="SUPFAM" id="SSF56784">
    <property type="entry name" value="HAD-like"/>
    <property type="match status" value="1"/>
</dbReference>
<comment type="caution">
    <text evidence="1">The sequence shown here is derived from an EMBL/GenBank/DDBJ whole genome shotgun (WGS) entry which is preliminary data.</text>
</comment>
<dbReference type="InterPro" id="IPR036412">
    <property type="entry name" value="HAD-like_sf"/>
</dbReference>
<dbReference type="EMBL" id="JAVDXO010000009">
    <property type="protein sequence ID" value="MDR7308214.1"/>
    <property type="molecule type" value="Genomic_DNA"/>
</dbReference>
<dbReference type="PANTHER" id="PTHR43611:SF3">
    <property type="entry name" value="FLAVIN MONONUCLEOTIDE HYDROLASE 1, CHLOROPLATIC"/>
    <property type="match status" value="1"/>
</dbReference>
<organism evidence="1 2">
    <name type="scientific">Rhodoferax saidenbachensis</name>
    <dbReference type="NCBI Taxonomy" id="1484693"/>
    <lineage>
        <taxon>Bacteria</taxon>
        <taxon>Pseudomonadati</taxon>
        <taxon>Pseudomonadota</taxon>
        <taxon>Betaproteobacteria</taxon>
        <taxon>Burkholderiales</taxon>
        <taxon>Comamonadaceae</taxon>
        <taxon>Rhodoferax</taxon>
    </lineage>
</organism>
<name>A0ABU1ZRL8_9BURK</name>
<dbReference type="InterPro" id="IPR023214">
    <property type="entry name" value="HAD_sf"/>
</dbReference>
<dbReference type="NCBIfam" id="TIGR01509">
    <property type="entry name" value="HAD-SF-IA-v3"/>
    <property type="match status" value="1"/>
</dbReference>
<dbReference type="PANTHER" id="PTHR43611">
    <property type="entry name" value="ALPHA-D-GLUCOSE 1-PHOSPHATE PHOSPHATASE"/>
    <property type="match status" value="1"/>
</dbReference>
<dbReference type="SFLD" id="SFLDS00003">
    <property type="entry name" value="Haloacid_Dehalogenase"/>
    <property type="match status" value="1"/>
</dbReference>
<dbReference type="GO" id="GO:0016787">
    <property type="term" value="F:hydrolase activity"/>
    <property type="evidence" value="ECO:0007669"/>
    <property type="project" value="UniProtKB-KW"/>
</dbReference>